<dbReference type="OrthoDB" id="3556486at2759"/>
<evidence type="ECO:0000256" key="1">
    <source>
        <dbReference type="SAM" id="MobiDB-lite"/>
    </source>
</evidence>
<proteinExistence type="predicted"/>
<keyword evidence="3" id="KW-1185">Reference proteome</keyword>
<reference evidence="2 3" key="1">
    <citation type="submission" date="2017-12" db="EMBL/GenBank/DDBJ databases">
        <title>Comparative genomics of Botrytis spp.</title>
        <authorList>
            <person name="Valero-Jimenez C.A."/>
            <person name="Tapia P."/>
            <person name="Veloso J."/>
            <person name="Silva-Moreno E."/>
            <person name="Staats M."/>
            <person name="Valdes J.H."/>
            <person name="Van Kan J.A.L."/>
        </authorList>
    </citation>
    <scope>NUCLEOTIDE SEQUENCE [LARGE SCALE GENOMIC DNA]</scope>
    <source>
        <strain evidence="2 3">MUCL435</strain>
    </source>
</reference>
<dbReference type="EMBL" id="PQXL01000228">
    <property type="protein sequence ID" value="THV48786.1"/>
    <property type="molecule type" value="Genomic_DNA"/>
</dbReference>
<feature type="compositionally biased region" description="Basic and acidic residues" evidence="1">
    <location>
        <begin position="85"/>
        <end position="104"/>
    </location>
</feature>
<dbReference type="Proteomes" id="UP000308671">
    <property type="component" value="Unassembled WGS sequence"/>
</dbReference>
<feature type="region of interest" description="Disordered" evidence="1">
    <location>
        <begin position="53"/>
        <end position="122"/>
    </location>
</feature>
<sequence>MFPFSVTHRDGWLTDHGLVDKVKSKWKMSKNFAARSAIAAKLCQERRNQRRLAKRAALNSKDAEADGDVGMKADEKGEDEDLNDNFDKAMDILEDNNKDKEINGDKGGGSRGAGSTWEIPIR</sequence>
<comment type="caution">
    <text evidence="2">The sequence shown here is derived from an EMBL/GenBank/DDBJ whole genome shotgun (WGS) entry which is preliminary data.</text>
</comment>
<evidence type="ECO:0000313" key="3">
    <source>
        <dbReference type="Proteomes" id="UP000308671"/>
    </source>
</evidence>
<feature type="compositionally biased region" description="Basic and acidic residues" evidence="1">
    <location>
        <begin position="61"/>
        <end position="75"/>
    </location>
</feature>
<protein>
    <submittedName>
        <fullName evidence="2">Uncharacterized protein</fullName>
    </submittedName>
</protein>
<organism evidence="2 3">
    <name type="scientific">Botrytis galanthina</name>
    <dbReference type="NCBI Taxonomy" id="278940"/>
    <lineage>
        <taxon>Eukaryota</taxon>
        <taxon>Fungi</taxon>
        <taxon>Dikarya</taxon>
        <taxon>Ascomycota</taxon>
        <taxon>Pezizomycotina</taxon>
        <taxon>Leotiomycetes</taxon>
        <taxon>Helotiales</taxon>
        <taxon>Sclerotiniaceae</taxon>
        <taxon>Botrytis</taxon>
    </lineage>
</organism>
<gene>
    <name evidence="2" type="ORF">BGAL_0228g00200</name>
</gene>
<name>A0A4V4HUB9_9HELO</name>
<evidence type="ECO:0000313" key="2">
    <source>
        <dbReference type="EMBL" id="THV48786.1"/>
    </source>
</evidence>
<accession>A0A4V4HUB9</accession>
<dbReference type="AlphaFoldDB" id="A0A4V4HUB9"/>